<dbReference type="InterPro" id="IPR036525">
    <property type="entry name" value="Tubulin/FtsZ_GTPase_sf"/>
</dbReference>
<feature type="binding site" evidence="4">
    <location>
        <position position="146"/>
    </location>
    <ligand>
        <name>GTP</name>
        <dbReference type="ChEBI" id="CHEBI:37565"/>
    </ligand>
</feature>
<evidence type="ECO:0000313" key="11">
    <source>
        <dbReference type="Proteomes" id="UP000275777"/>
    </source>
</evidence>
<evidence type="ECO:0000256" key="2">
    <source>
        <dbReference type="ARBA" id="ARBA00022741"/>
    </source>
</evidence>
<dbReference type="SUPFAM" id="SSF55307">
    <property type="entry name" value="Tubulin C-terminal domain-like"/>
    <property type="match status" value="1"/>
</dbReference>
<keyword evidence="3 4" id="KW-0342">GTP-binding</keyword>
<comment type="subunit">
    <text evidence="4">Homodimer. Polymerizes to form a dynamic ring structure in a strictly GTP-dependent manner. Interacts directly with several other division proteins.</text>
</comment>
<feature type="binding site" evidence="4">
    <location>
        <position position="190"/>
    </location>
    <ligand>
        <name>GTP</name>
        <dbReference type="ChEBI" id="CHEBI:37565"/>
    </ligand>
</feature>
<dbReference type="InterPro" id="IPR020805">
    <property type="entry name" value="Cell_div_FtsZ_CS"/>
</dbReference>
<dbReference type="GO" id="GO:0003924">
    <property type="term" value="F:GTPase activity"/>
    <property type="evidence" value="ECO:0007669"/>
    <property type="project" value="UniProtKB-UniRule"/>
</dbReference>
<dbReference type="SMART" id="SM00864">
    <property type="entry name" value="Tubulin"/>
    <property type="match status" value="1"/>
</dbReference>
<dbReference type="Pfam" id="PF12327">
    <property type="entry name" value="FtsZ_C"/>
    <property type="match status" value="1"/>
</dbReference>
<dbReference type="Pfam" id="PF00091">
    <property type="entry name" value="Tubulin"/>
    <property type="match status" value="1"/>
</dbReference>
<dbReference type="Proteomes" id="UP000275777">
    <property type="component" value="Chromosome"/>
</dbReference>
<dbReference type="EMBL" id="LR134182">
    <property type="protein sequence ID" value="VEB45741.1"/>
    <property type="molecule type" value="Genomic_DNA"/>
</dbReference>
<dbReference type="Gene3D" id="3.30.1330.20">
    <property type="entry name" value="Tubulin/FtsZ, C-terminal domain"/>
    <property type="match status" value="1"/>
</dbReference>
<dbReference type="Gene3D" id="3.40.50.1440">
    <property type="entry name" value="Tubulin/FtsZ, GTPase domain"/>
    <property type="match status" value="1"/>
</dbReference>
<dbReference type="GO" id="GO:0051258">
    <property type="term" value="P:protein polymerization"/>
    <property type="evidence" value="ECO:0007669"/>
    <property type="project" value="UniProtKB-UniRule"/>
</dbReference>
<proteinExistence type="inferred from homology"/>
<dbReference type="InterPro" id="IPR008280">
    <property type="entry name" value="Tub_FtsZ_C"/>
</dbReference>
<dbReference type="GO" id="GO:0032153">
    <property type="term" value="C:cell division site"/>
    <property type="evidence" value="ECO:0007669"/>
    <property type="project" value="UniProtKB-UniRule"/>
</dbReference>
<feature type="binding site" evidence="4">
    <location>
        <begin position="25"/>
        <end position="29"/>
    </location>
    <ligand>
        <name>GTP</name>
        <dbReference type="ChEBI" id="CHEBI:37565"/>
    </ligand>
</feature>
<evidence type="ECO:0000259" key="8">
    <source>
        <dbReference type="SMART" id="SM00864"/>
    </source>
</evidence>
<dbReference type="GO" id="GO:0043093">
    <property type="term" value="P:FtsZ-dependent cytokinesis"/>
    <property type="evidence" value="ECO:0007669"/>
    <property type="project" value="UniProtKB-UniRule"/>
</dbReference>
<dbReference type="NCBIfam" id="TIGR00065">
    <property type="entry name" value="ftsZ"/>
    <property type="match status" value="1"/>
</dbReference>
<dbReference type="SMART" id="SM00865">
    <property type="entry name" value="Tubulin_C"/>
    <property type="match status" value="1"/>
</dbReference>
<comment type="function">
    <text evidence="4 6">Essential cell division protein that forms a contractile ring structure (Z ring) at the future cell division site. The regulation of the ring assembly controls the timing and the location of cell division. One of the functions of the FtsZ ring is to recruit other cell division proteins to the septum to produce a new cell wall between the dividing cells. Binds GTP and shows GTPase activity.</text>
</comment>
<dbReference type="InterPro" id="IPR003008">
    <property type="entry name" value="Tubulin_FtsZ_GTPase"/>
</dbReference>
<evidence type="ECO:0000256" key="1">
    <source>
        <dbReference type="ARBA" id="ARBA00009690"/>
    </source>
</evidence>
<dbReference type="PANTHER" id="PTHR30314">
    <property type="entry name" value="CELL DIVISION PROTEIN FTSZ-RELATED"/>
    <property type="match status" value="1"/>
</dbReference>
<evidence type="ECO:0000256" key="6">
    <source>
        <dbReference type="RuleBase" id="RU000631"/>
    </source>
</evidence>
<dbReference type="FunFam" id="3.40.50.1440:FF:000001">
    <property type="entry name" value="Cell division protein FtsZ"/>
    <property type="match status" value="1"/>
</dbReference>
<feature type="region of interest" description="Disordered" evidence="7">
    <location>
        <begin position="362"/>
        <end position="398"/>
    </location>
</feature>
<dbReference type="CDD" id="cd02201">
    <property type="entry name" value="FtsZ_type1"/>
    <property type="match status" value="1"/>
</dbReference>
<dbReference type="InterPro" id="IPR037103">
    <property type="entry name" value="Tubulin/FtsZ-like_C"/>
</dbReference>
<sequence>MSGMVFEVMQETANSAVIKVIGVGGGGCNAIDNMITGNVHGVEFICANTDAQSLQRNRAPQKLQLGTNLTRGLGAGANPEVGRSAALEDRERIAEMLRGSNMVFVTAGMGGGTGTGAAPVVAEVAKEMGILTVGVVTRPFEHEGKRMKVAQNGIEDLKKHVDSLIVIPNEKLMEVLGDDVTMREAFRAADDVLKGAVAGIAEVITCPGLINVDFADVRTVMGEMGLAMMGSAYASGIDRARVAAEQAVASPLLDNITLEGARGVLVNISTAPGCLKMSEYREIMGIIRQYADEDAQIKFGTAEVEDMPEDTIRVTLIATGLGQKKSVRNEDRPEYIKIVKTGTDDRAVEMVNYEDLDAPAIMRTGRRRANPSLDFSNPRSARATTSRPSCASRRTERRTRIDKRYSCQRINQ</sequence>
<dbReference type="PROSITE" id="PS01135">
    <property type="entry name" value="FTSZ_2"/>
    <property type="match status" value="1"/>
</dbReference>
<name>A0A447TLP3_CHRVL</name>
<dbReference type="AlphaFoldDB" id="A0A447TLP3"/>
<evidence type="ECO:0000256" key="4">
    <source>
        <dbReference type="HAMAP-Rule" id="MF_00909"/>
    </source>
</evidence>
<evidence type="ECO:0000313" key="10">
    <source>
        <dbReference type="EMBL" id="VEB45741.1"/>
    </source>
</evidence>
<dbReference type="HAMAP" id="MF_00909">
    <property type="entry name" value="FtsZ"/>
    <property type="match status" value="1"/>
</dbReference>
<dbReference type="GO" id="GO:0005737">
    <property type="term" value="C:cytoplasm"/>
    <property type="evidence" value="ECO:0007669"/>
    <property type="project" value="UniProtKB-SubCell"/>
</dbReference>
<dbReference type="PROSITE" id="PS01134">
    <property type="entry name" value="FTSZ_1"/>
    <property type="match status" value="1"/>
</dbReference>
<dbReference type="PANTHER" id="PTHR30314:SF3">
    <property type="entry name" value="MITOCHONDRIAL DIVISION PROTEIN FSZA"/>
    <property type="match status" value="1"/>
</dbReference>
<dbReference type="GO" id="GO:0005525">
    <property type="term" value="F:GTP binding"/>
    <property type="evidence" value="ECO:0007669"/>
    <property type="project" value="UniProtKB-UniRule"/>
</dbReference>
<evidence type="ECO:0000256" key="7">
    <source>
        <dbReference type="SAM" id="MobiDB-lite"/>
    </source>
</evidence>
<dbReference type="GO" id="GO:0000917">
    <property type="term" value="P:division septum assembly"/>
    <property type="evidence" value="ECO:0007669"/>
    <property type="project" value="UniProtKB-KW"/>
</dbReference>
<keyword evidence="2 4" id="KW-0547">Nucleotide-binding</keyword>
<protein>
    <recommendedName>
        <fullName evidence="4 5">Cell division protein FtsZ</fullName>
    </recommendedName>
</protein>
<feature type="compositionally biased region" description="Polar residues" evidence="7">
    <location>
        <begin position="373"/>
        <end position="389"/>
    </location>
</feature>
<keyword evidence="4 6" id="KW-0132">Cell division</keyword>
<evidence type="ECO:0000256" key="5">
    <source>
        <dbReference type="NCBIfam" id="TIGR00065"/>
    </source>
</evidence>
<comment type="subcellular location">
    <subcellularLocation>
        <location evidence="4">Cytoplasm</location>
    </subcellularLocation>
    <text evidence="4">Assembles at midcell at the inner surface of the cytoplasmic membrane.</text>
</comment>
<feature type="domain" description="Tubulin/FtsZ GTPase" evidence="8">
    <location>
        <begin position="17"/>
        <end position="208"/>
    </location>
</feature>
<evidence type="ECO:0000259" key="9">
    <source>
        <dbReference type="SMART" id="SM00865"/>
    </source>
</evidence>
<feature type="domain" description="Tubulin/FtsZ 2-layer sandwich" evidence="9">
    <location>
        <begin position="210"/>
        <end position="330"/>
    </location>
</feature>
<gene>
    <name evidence="4 10" type="primary">ftsZ</name>
    <name evidence="10" type="ORF">NCTC9695_06273</name>
</gene>
<keyword evidence="4 6" id="KW-0131">Cell cycle</keyword>
<dbReference type="PRINTS" id="PR00423">
    <property type="entry name" value="CELLDVISFTSZ"/>
</dbReference>
<dbReference type="InterPro" id="IPR024757">
    <property type="entry name" value="FtsZ_C"/>
</dbReference>
<organism evidence="10 11">
    <name type="scientific">Chromobacterium violaceum</name>
    <dbReference type="NCBI Taxonomy" id="536"/>
    <lineage>
        <taxon>Bacteria</taxon>
        <taxon>Pseudomonadati</taxon>
        <taxon>Pseudomonadota</taxon>
        <taxon>Betaproteobacteria</taxon>
        <taxon>Neisseriales</taxon>
        <taxon>Chromobacteriaceae</taxon>
        <taxon>Chromobacterium</taxon>
    </lineage>
</organism>
<comment type="similarity">
    <text evidence="1 4 6">Belongs to the FtsZ family.</text>
</comment>
<keyword evidence="4 6" id="KW-0717">Septation</keyword>
<evidence type="ECO:0000256" key="3">
    <source>
        <dbReference type="ARBA" id="ARBA00023134"/>
    </source>
</evidence>
<dbReference type="InterPro" id="IPR018316">
    <property type="entry name" value="Tubulin/FtsZ_2-layer-sand-dom"/>
</dbReference>
<dbReference type="InterPro" id="IPR045061">
    <property type="entry name" value="FtsZ/CetZ"/>
</dbReference>
<feature type="binding site" evidence="4">
    <location>
        <position position="143"/>
    </location>
    <ligand>
        <name>GTP</name>
        <dbReference type="ChEBI" id="CHEBI:37565"/>
    </ligand>
</feature>
<dbReference type="SUPFAM" id="SSF52490">
    <property type="entry name" value="Tubulin nucleotide-binding domain-like"/>
    <property type="match status" value="1"/>
</dbReference>
<reference evidence="10 11" key="1">
    <citation type="submission" date="2018-12" db="EMBL/GenBank/DDBJ databases">
        <authorList>
            <consortium name="Pathogen Informatics"/>
        </authorList>
    </citation>
    <scope>NUCLEOTIDE SEQUENCE [LARGE SCALE GENOMIC DNA]</scope>
    <source>
        <strain evidence="10 11">NCTC9695</strain>
    </source>
</reference>
<feature type="binding site" evidence="4">
    <location>
        <begin position="112"/>
        <end position="114"/>
    </location>
    <ligand>
        <name>GTP</name>
        <dbReference type="ChEBI" id="CHEBI:37565"/>
    </ligand>
</feature>
<dbReference type="InterPro" id="IPR000158">
    <property type="entry name" value="Cell_div_FtsZ"/>
</dbReference>
<keyword evidence="4" id="KW-0963">Cytoplasm</keyword>
<accession>A0A447TLP3</accession>